<sequence>MNNTVDFITGDSKKINLKDNSVDLVITQAPFYNLDFGYYGGDPTKQIGAEKNTKQYINSLLLVTKEMERVLKPTGSIFVCISNTEPLYSEYVSKVLKKTNLILANPPFIWNWSENIKEDNFGKVNFSYHLIYHFIKSPGLLYCNPYSVRKYSEGVWDIPAKDSSDKITEKLEAIGFVENSFRSEIPKRLIEMFSKPKDIVLDPFGGSGTTACEAYLLNRNAISIDISEQQTDLAKVRLDLVQRELKKDE</sequence>
<evidence type="ECO:0000313" key="4">
    <source>
        <dbReference type="EMBL" id="CAB5221892.1"/>
    </source>
</evidence>
<feature type="domain" description="DNA methylase N-4/N-6" evidence="3">
    <location>
        <begin position="22"/>
        <end position="235"/>
    </location>
</feature>
<protein>
    <submittedName>
        <fullName evidence="4">COG0863 DNA modification methylase</fullName>
    </submittedName>
</protein>
<dbReference type="GO" id="GO:0008170">
    <property type="term" value="F:N-methyltransferase activity"/>
    <property type="evidence" value="ECO:0007669"/>
    <property type="project" value="InterPro"/>
</dbReference>
<dbReference type="PANTHER" id="PTHR14911">
    <property type="entry name" value="THUMP DOMAIN-CONTAINING"/>
    <property type="match status" value="1"/>
</dbReference>
<dbReference type="InterPro" id="IPR002941">
    <property type="entry name" value="DNA_methylase_N4/N6"/>
</dbReference>
<dbReference type="GO" id="GO:0003677">
    <property type="term" value="F:DNA binding"/>
    <property type="evidence" value="ECO:0007669"/>
    <property type="project" value="InterPro"/>
</dbReference>
<keyword evidence="2" id="KW-0808">Transferase</keyword>
<gene>
    <name evidence="4" type="ORF">UFOVP359_121</name>
</gene>
<dbReference type="Gene3D" id="3.40.50.150">
    <property type="entry name" value="Vaccinia Virus protein VP39"/>
    <property type="match status" value="1"/>
</dbReference>
<reference evidence="4" key="1">
    <citation type="submission" date="2020-05" db="EMBL/GenBank/DDBJ databases">
        <authorList>
            <person name="Chiriac C."/>
            <person name="Salcher M."/>
            <person name="Ghai R."/>
            <person name="Kavagutti S V."/>
        </authorList>
    </citation>
    <scope>NUCLEOTIDE SEQUENCE</scope>
</reference>
<dbReference type="GO" id="GO:0030488">
    <property type="term" value="P:tRNA methylation"/>
    <property type="evidence" value="ECO:0007669"/>
    <property type="project" value="TreeGrafter"/>
</dbReference>
<dbReference type="SUPFAM" id="SSF53335">
    <property type="entry name" value="S-adenosyl-L-methionine-dependent methyltransferases"/>
    <property type="match status" value="1"/>
</dbReference>
<accession>A0A6J7WYV0</accession>
<dbReference type="PANTHER" id="PTHR14911:SF13">
    <property type="entry name" value="TRNA (GUANINE(6)-N2)-METHYLTRANSFERASE THUMP3"/>
    <property type="match status" value="1"/>
</dbReference>
<dbReference type="InterPro" id="IPR029063">
    <property type="entry name" value="SAM-dependent_MTases_sf"/>
</dbReference>
<evidence type="ECO:0000259" key="3">
    <source>
        <dbReference type="Pfam" id="PF01555"/>
    </source>
</evidence>
<organism evidence="4">
    <name type="scientific">uncultured Caudovirales phage</name>
    <dbReference type="NCBI Taxonomy" id="2100421"/>
    <lineage>
        <taxon>Viruses</taxon>
        <taxon>Duplodnaviria</taxon>
        <taxon>Heunggongvirae</taxon>
        <taxon>Uroviricota</taxon>
        <taxon>Caudoviricetes</taxon>
        <taxon>Peduoviridae</taxon>
        <taxon>Maltschvirus</taxon>
        <taxon>Maltschvirus maltsch</taxon>
    </lineage>
</organism>
<dbReference type="Pfam" id="PF01555">
    <property type="entry name" value="N6_N4_Mtase"/>
    <property type="match status" value="1"/>
</dbReference>
<dbReference type="GO" id="GO:0016423">
    <property type="term" value="F:tRNA (guanine) methyltransferase activity"/>
    <property type="evidence" value="ECO:0007669"/>
    <property type="project" value="TreeGrafter"/>
</dbReference>
<proteinExistence type="predicted"/>
<dbReference type="EMBL" id="LR798295">
    <property type="protein sequence ID" value="CAB5221892.1"/>
    <property type="molecule type" value="Genomic_DNA"/>
</dbReference>
<name>A0A6J7WYV0_9CAUD</name>
<dbReference type="InterPro" id="IPR001091">
    <property type="entry name" value="RM_Methyltransferase"/>
</dbReference>
<dbReference type="PRINTS" id="PR00508">
    <property type="entry name" value="S21N4MTFRASE"/>
</dbReference>
<keyword evidence="1 4" id="KW-0489">Methyltransferase</keyword>
<evidence type="ECO:0000256" key="2">
    <source>
        <dbReference type="ARBA" id="ARBA00022679"/>
    </source>
</evidence>
<evidence type="ECO:0000256" key="1">
    <source>
        <dbReference type="ARBA" id="ARBA00022603"/>
    </source>
</evidence>